<reference evidence="2" key="1">
    <citation type="journal article" date="2011" name="Science">
        <title>The plant cell wall-decomposing machinery underlies the functional diversity of forest fungi.</title>
        <authorList>
            <person name="Eastwood D.C."/>
            <person name="Floudas D."/>
            <person name="Binder M."/>
            <person name="Majcherczyk A."/>
            <person name="Schneider P."/>
            <person name="Aerts A."/>
            <person name="Asiegbu F.O."/>
            <person name="Baker S.E."/>
            <person name="Barry K."/>
            <person name="Bendiksby M."/>
            <person name="Blumentritt M."/>
            <person name="Coutinho P.M."/>
            <person name="Cullen D."/>
            <person name="de Vries R.P."/>
            <person name="Gathman A."/>
            <person name="Goodell B."/>
            <person name="Henrissat B."/>
            <person name="Ihrmark K."/>
            <person name="Kauserud H."/>
            <person name="Kohler A."/>
            <person name="LaButti K."/>
            <person name="Lapidus A."/>
            <person name="Lavin J.L."/>
            <person name="Lee Y.-H."/>
            <person name="Lindquist E."/>
            <person name="Lilly W."/>
            <person name="Lucas S."/>
            <person name="Morin E."/>
            <person name="Murat C."/>
            <person name="Oguiza J.A."/>
            <person name="Park J."/>
            <person name="Pisabarro A.G."/>
            <person name="Riley R."/>
            <person name="Rosling A."/>
            <person name="Salamov A."/>
            <person name="Schmidt O."/>
            <person name="Schmutz J."/>
            <person name="Skrede I."/>
            <person name="Stenlid J."/>
            <person name="Wiebenga A."/>
            <person name="Xie X."/>
            <person name="Kuees U."/>
            <person name="Hibbett D.S."/>
            <person name="Hoffmeister D."/>
            <person name="Hoegberg N."/>
            <person name="Martin F."/>
            <person name="Grigoriev I.V."/>
            <person name="Watkinson S.C."/>
        </authorList>
    </citation>
    <scope>NUCLEOTIDE SEQUENCE [LARGE SCALE GENOMIC DNA]</scope>
    <source>
        <strain evidence="2">strain S7.3</strain>
    </source>
</reference>
<dbReference type="OrthoDB" id="3183767at2759"/>
<dbReference type="AlphaFoldDB" id="F8PXA1"/>
<dbReference type="EMBL" id="GL945480">
    <property type="protein sequence ID" value="EGN99376.1"/>
    <property type="molecule type" value="Genomic_DNA"/>
</dbReference>
<sequence>NFNYTTYDVHRVQDIINPRTSHCNVMLLSPCDDTGTQSHPFCYVRVLGIYHANIVYVDFRTT</sequence>
<feature type="non-terminal residue" evidence="1">
    <location>
        <position position="62"/>
    </location>
</feature>
<feature type="non-terminal residue" evidence="1">
    <location>
        <position position="1"/>
    </location>
</feature>
<dbReference type="Proteomes" id="UP000008063">
    <property type="component" value="Unassembled WGS sequence"/>
</dbReference>
<evidence type="ECO:0000313" key="2">
    <source>
        <dbReference type="Proteomes" id="UP000008063"/>
    </source>
</evidence>
<gene>
    <name evidence="1" type="ORF">SERLA73DRAFT_28488</name>
</gene>
<dbReference type="OMA" id="YARVIHI"/>
<proteinExistence type="predicted"/>
<evidence type="ECO:0000313" key="1">
    <source>
        <dbReference type="EMBL" id="EGN99376.1"/>
    </source>
</evidence>
<keyword evidence="2" id="KW-1185">Reference proteome</keyword>
<dbReference type="STRING" id="936435.F8PXA1"/>
<accession>F8PXA1</accession>
<name>F8PXA1_SERL3</name>
<protein>
    <submittedName>
        <fullName evidence="1">Uncharacterized protein</fullName>
    </submittedName>
</protein>
<dbReference type="InParanoid" id="F8PXA1"/>
<dbReference type="HOGENOM" id="CLU_002498_7_1_1"/>
<organism evidence="2">
    <name type="scientific">Serpula lacrymans var. lacrymans (strain S7.3)</name>
    <name type="common">Dry rot fungus</name>
    <dbReference type="NCBI Taxonomy" id="936435"/>
    <lineage>
        <taxon>Eukaryota</taxon>
        <taxon>Fungi</taxon>
        <taxon>Dikarya</taxon>
        <taxon>Basidiomycota</taxon>
        <taxon>Agaricomycotina</taxon>
        <taxon>Agaricomycetes</taxon>
        <taxon>Agaricomycetidae</taxon>
        <taxon>Boletales</taxon>
        <taxon>Coniophorineae</taxon>
        <taxon>Serpulaceae</taxon>
        <taxon>Serpula</taxon>
    </lineage>
</organism>